<dbReference type="Proteomes" id="UP000593765">
    <property type="component" value="Chromosome"/>
</dbReference>
<dbReference type="InterPro" id="IPR011006">
    <property type="entry name" value="CheY-like_superfamily"/>
</dbReference>
<dbReference type="GO" id="GO:0000160">
    <property type="term" value="P:phosphorelay signal transduction system"/>
    <property type="evidence" value="ECO:0007669"/>
    <property type="project" value="InterPro"/>
</dbReference>
<dbReference type="SUPFAM" id="SSF52172">
    <property type="entry name" value="CheY-like"/>
    <property type="match status" value="1"/>
</dbReference>
<evidence type="ECO:0000256" key="1">
    <source>
        <dbReference type="ARBA" id="ARBA00022553"/>
    </source>
</evidence>
<dbReference type="InterPro" id="IPR001789">
    <property type="entry name" value="Sig_transdc_resp-reg_receiver"/>
</dbReference>
<gene>
    <name evidence="4" type="ORF">IPV69_17635</name>
</gene>
<keyword evidence="1 2" id="KW-0597">Phosphoprotein</keyword>
<dbReference type="PANTHER" id="PTHR44591">
    <property type="entry name" value="STRESS RESPONSE REGULATOR PROTEIN 1"/>
    <property type="match status" value="1"/>
</dbReference>
<evidence type="ECO:0000313" key="5">
    <source>
        <dbReference type="Proteomes" id="UP000593765"/>
    </source>
</evidence>
<dbReference type="SMART" id="SM00448">
    <property type="entry name" value="REC"/>
    <property type="match status" value="1"/>
</dbReference>
<keyword evidence="5" id="KW-1185">Reference proteome</keyword>
<dbReference type="PANTHER" id="PTHR44591:SF25">
    <property type="entry name" value="CHEMOTAXIS TWO-COMPONENT RESPONSE REGULATOR"/>
    <property type="match status" value="1"/>
</dbReference>
<dbReference type="RefSeq" id="WP_206291041.1">
    <property type="nucleotide sequence ID" value="NZ_CP063458.1"/>
</dbReference>
<evidence type="ECO:0000313" key="4">
    <source>
        <dbReference type="EMBL" id="QOV88074.1"/>
    </source>
</evidence>
<dbReference type="EMBL" id="CP063458">
    <property type="protein sequence ID" value="QOV88074.1"/>
    <property type="molecule type" value="Genomic_DNA"/>
</dbReference>
<dbReference type="KEGG" id="hbs:IPV69_17635"/>
<dbReference type="PROSITE" id="PS50110">
    <property type="entry name" value="RESPONSE_REGULATORY"/>
    <property type="match status" value="1"/>
</dbReference>
<feature type="modified residue" description="4-aspartylphosphate" evidence="2">
    <location>
        <position position="55"/>
    </location>
</feature>
<proteinExistence type="predicted"/>
<organism evidence="4 5">
    <name type="scientific">Humisphaera borealis</name>
    <dbReference type="NCBI Taxonomy" id="2807512"/>
    <lineage>
        <taxon>Bacteria</taxon>
        <taxon>Pseudomonadati</taxon>
        <taxon>Planctomycetota</taxon>
        <taxon>Phycisphaerae</taxon>
        <taxon>Tepidisphaerales</taxon>
        <taxon>Tepidisphaeraceae</taxon>
        <taxon>Humisphaera</taxon>
    </lineage>
</organism>
<dbReference type="InterPro" id="IPR050595">
    <property type="entry name" value="Bact_response_regulator"/>
</dbReference>
<evidence type="ECO:0000256" key="2">
    <source>
        <dbReference type="PROSITE-ProRule" id="PRU00169"/>
    </source>
</evidence>
<name>A0A7M2WS19_9BACT</name>
<feature type="domain" description="Response regulatory" evidence="3">
    <location>
        <begin position="6"/>
        <end position="120"/>
    </location>
</feature>
<dbReference type="Pfam" id="PF00072">
    <property type="entry name" value="Response_reg"/>
    <property type="match status" value="1"/>
</dbReference>
<evidence type="ECO:0000259" key="3">
    <source>
        <dbReference type="PROSITE" id="PS50110"/>
    </source>
</evidence>
<dbReference type="Gene3D" id="3.40.50.2300">
    <property type="match status" value="1"/>
</dbReference>
<dbReference type="AlphaFoldDB" id="A0A7M2WS19"/>
<sequence>MRKSTTVYIVDDDPICRELAEFAIESGGLRTHSFDSAASFFAAFKPDECACLVLDMNMPGMNGFDVQLKLRELSAATPVVFATAEADVATARVVLRNGACDIIQKPIDPRELLRLVRRAIEGPLAA</sequence>
<protein>
    <submittedName>
        <fullName evidence="4">Response regulator</fullName>
    </submittedName>
</protein>
<accession>A0A7M2WS19</accession>
<reference evidence="4 5" key="1">
    <citation type="submission" date="2020-10" db="EMBL/GenBank/DDBJ databases">
        <title>Wide distribution of Phycisphaera-like planctomycetes from WD2101 soil group in peatlands and genome analysis of the first cultivated representative.</title>
        <authorList>
            <person name="Dedysh S.N."/>
            <person name="Beletsky A.V."/>
            <person name="Ivanova A."/>
            <person name="Kulichevskaya I.S."/>
            <person name="Suzina N.E."/>
            <person name="Philippov D.A."/>
            <person name="Rakitin A.L."/>
            <person name="Mardanov A.V."/>
            <person name="Ravin N.V."/>
        </authorList>
    </citation>
    <scope>NUCLEOTIDE SEQUENCE [LARGE SCALE GENOMIC DNA]</scope>
    <source>
        <strain evidence="4 5">M1803</strain>
    </source>
</reference>